<dbReference type="PANTHER" id="PTHR31143">
    <property type="match status" value="1"/>
</dbReference>
<dbReference type="EMBL" id="JBHSBY010000134">
    <property type="protein sequence ID" value="MFC4198115.1"/>
    <property type="molecule type" value="Genomic_DNA"/>
</dbReference>
<dbReference type="PANTHER" id="PTHR31143:SF2">
    <property type="entry name" value="FR47-LIKE DOMAIN-CONTAINING PROTEIN-RELATED"/>
    <property type="match status" value="1"/>
</dbReference>
<dbReference type="InterPro" id="IPR027365">
    <property type="entry name" value="GNAT_acetyltra_YdfB-like"/>
</dbReference>
<evidence type="ECO:0000259" key="1">
    <source>
        <dbReference type="PROSITE" id="PS51186"/>
    </source>
</evidence>
<sequence length="229" mass="26410">MSHILDNPIYNSLITAHHKYSAGSENVKFYNKEIASFAGLKNNSIKDFEELYKISDANDLFIVFSKLKIEIPKSWKLITRIDMYQLVYQKNEIPEFDNISLRDLCETNVTEMTDLVNLTKPGPFRIRTIDLGNYTGIFEDDKLVSMAGHRFNPTPYTEISAVCTHPDYLGKGYAYILLCEQVKRILNKSEIPFLHVRSDNIAAVKLYQKVGFEIRTEMIAYVISKESDF</sequence>
<reference evidence="3" key="1">
    <citation type="journal article" date="2019" name="Int. J. Syst. Evol. Microbiol.">
        <title>The Global Catalogue of Microorganisms (GCM) 10K type strain sequencing project: providing services to taxonomists for standard genome sequencing and annotation.</title>
        <authorList>
            <consortium name="The Broad Institute Genomics Platform"/>
            <consortium name="The Broad Institute Genome Sequencing Center for Infectious Disease"/>
            <person name="Wu L."/>
            <person name="Ma J."/>
        </authorList>
    </citation>
    <scope>NUCLEOTIDE SEQUENCE [LARGE SCALE GENOMIC DNA]</scope>
    <source>
        <strain evidence="3">CCM 8689</strain>
    </source>
</reference>
<dbReference type="Pfam" id="PF08445">
    <property type="entry name" value="FR47"/>
    <property type="match status" value="1"/>
</dbReference>
<dbReference type="Gene3D" id="3.40.630.30">
    <property type="match status" value="1"/>
</dbReference>
<organism evidence="2 3">
    <name type="scientific">Pedobacter jamesrossensis</name>
    <dbReference type="NCBI Taxonomy" id="1908238"/>
    <lineage>
        <taxon>Bacteria</taxon>
        <taxon>Pseudomonadati</taxon>
        <taxon>Bacteroidota</taxon>
        <taxon>Sphingobacteriia</taxon>
        <taxon>Sphingobacteriales</taxon>
        <taxon>Sphingobacteriaceae</taxon>
        <taxon>Pedobacter</taxon>
    </lineage>
</organism>
<evidence type="ECO:0000313" key="3">
    <source>
        <dbReference type="Proteomes" id="UP001595792"/>
    </source>
</evidence>
<dbReference type="InterPro" id="IPR013653">
    <property type="entry name" value="GCN5-like_dom"/>
</dbReference>
<feature type="domain" description="N-acetyltransferase" evidence="1">
    <location>
        <begin position="99"/>
        <end position="229"/>
    </location>
</feature>
<keyword evidence="3" id="KW-1185">Reference proteome</keyword>
<dbReference type="RefSeq" id="WP_378961924.1">
    <property type="nucleotide sequence ID" value="NZ_JBHRXC010000016.1"/>
</dbReference>
<dbReference type="PROSITE" id="PS51186">
    <property type="entry name" value="GNAT"/>
    <property type="match status" value="1"/>
</dbReference>
<name>A0ABV8NQL1_9SPHI</name>
<accession>A0ABV8NQL1</accession>
<proteinExistence type="predicted"/>
<evidence type="ECO:0000313" key="2">
    <source>
        <dbReference type="EMBL" id="MFC4198115.1"/>
    </source>
</evidence>
<gene>
    <name evidence="2" type="ORF">ACFOUY_15525</name>
</gene>
<comment type="caution">
    <text evidence="2">The sequence shown here is derived from an EMBL/GenBank/DDBJ whole genome shotgun (WGS) entry which is preliminary data.</text>
</comment>
<dbReference type="Proteomes" id="UP001595792">
    <property type="component" value="Unassembled WGS sequence"/>
</dbReference>
<dbReference type="InterPro" id="IPR000182">
    <property type="entry name" value="GNAT_dom"/>
</dbReference>
<dbReference type="InterPro" id="IPR016181">
    <property type="entry name" value="Acyl_CoA_acyltransferase"/>
</dbReference>
<dbReference type="CDD" id="cd04301">
    <property type="entry name" value="NAT_SF"/>
    <property type="match status" value="1"/>
</dbReference>
<dbReference type="SUPFAM" id="SSF55729">
    <property type="entry name" value="Acyl-CoA N-acyltransferases (Nat)"/>
    <property type="match status" value="1"/>
</dbReference>
<protein>
    <submittedName>
        <fullName evidence="2">GNAT family N-acetyltransferase</fullName>
    </submittedName>
</protein>